<evidence type="ECO:0000313" key="11">
    <source>
        <dbReference type="EMBL" id="KGE71639.1"/>
    </source>
</evidence>
<dbReference type="PRINTS" id="PR00421">
    <property type="entry name" value="THIOREDOXIN"/>
</dbReference>
<dbReference type="Gene3D" id="3.40.30.10">
    <property type="entry name" value="Glutaredoxin"/>
    <property type="match status" value="1"/>
</dbReference>
<evidence type="ECO:0000256" key="8">
    <source>
        <dbReference type="PIRSR" id="PIRSR000077-1"/>
    </source>
</evidence>
<organism evidence="11 12">
    <name type="scientific">Spirochaeta lutea</name>
    <dbReference type="NCBI Taxonomy" id="1480694"/>
    <lineage>
        <taxon>Bacteria</taxon>
        <taxon>Pseudomonadati</taxon>
        <taxon>Spirochaetota</taxon>
        <taxon>Spirochaetia</taxon>
        <taxon>Spirochaetales</taxon>
        <taxon>Spirochaetaceae</taxon>
        <taxon>Spirochaeta</taxon>
    </lineage>
</organism>
<dbReference type="FunFam" id="3.40.30.10:FF:000001">
    <property type="entry name" value="Thioredoxin"/>
    <property type="match status" value="1"/>
</dbReference>
<dbReference type="OrthoDB" id="9790390at2"/>
<sequence>MAQEVTLTVDNFEEEVLKSPVPVLVDFWAEWCMPCKMIAPALAEMAQELDGKLRIGKVNVDDHGELAQQYSVVSIPTLLVFKDGSMVKQHVGAAPKPTLQKIVEPFI</sequence>
<dbReference type="Pfam" id="PF00085">
    <property type="entry name" value="Thioredoxin"/>
    <property type="match status" value="1"/>
</dbReference>
<evidence type="ECO:0000256" key="9">
    <source>
        <dbReference type="PIRSR" id="PIRSR000077-4"/>
    </source>
</evidence>
<feature type="disulfide bond" description="Redox-active" evidence="9">
    <location>
        <begin position="32"/>
        <end position="35"/>
    </location>
</feature>
<evidence type="ECO:0000256" key="2">
    <source>
        <dbReference type="ARBA" id="ARBA00022448"/>
    </source>
</evidence>
<keyword evidence="4 9" id="KW-1015">Disulfide bond</keyword>
<keyword evidence="2" id="KW-0813">Transport</keyword>
<evidence type="ECO:0000256" key="6">
    <source>
        <dbReference type="NCBIfam" id="TIGR01068"/>
    </source>
</evidence>
<name>A0A098QV79_9SPIO</name>
<reference evidence="11 12" key="1">
    <citation type="submission" date="2014-05" db="EMBL/GenBank/DDBJ databases">
        <title>De novo Genome Sequence of Spirocheata sp.</title>
        <authorList>
            <person name="Shivani Y."/>
            <person name="Subhash Y."/>
            <person name="Tushar L."/>
            <person name="Sasikala C."/>
            <person name="Ramana C.V."/>
        </authorList>
    </citation>
    <scope>NUCLEOTIDE SEQUENCE [LARGE SCALE GENOMIC DNA]</scope>
    <source>
        <strain evidence="11 12">JC230</strain>
    </source>
</reference>
<evidence type="ECO:0000313" key="12">
    <source>
        <dbReference type="Proteomes" id="UP000029692"/>
    </source>
</evidence>
<evidence type="ECO:0000256" key="7">
    <source>
        <dbReference type="PIRNR" id="PIRNR000077"/>
    </source>
</evidence>
<feature type="site" description="Deprotonates C-terminal active site Cys" evidence="8">
    <location>
        <position position="26"/>
    </location>
</feature>
<dbReference type="SUPFAM" id="SSF52833">
    <property type="entry name" value="Thioredoxin-like"/>
    <property type="match status" value="1"/>
</dbReference>
<dbReference type="InterPro" id="IPR036249">
    <property type="entry name" value="Thioredoxin-like_sf"/>
</dbReference>
<evidence type="ECO:0000259" key="10">
    <source>
        <dbReference type="PROSITE" id="PS51352"/>
    </source>
</evidence>
<evidence type="ECO:0000256" key="5">
    <source>
        <dbReference type="ARBA" id="ARBA00023284"/>
    </source>
</evidence>
<dbReference type="NCBIfam" id="TIGR01068">
    <property type="entry name" value="thioredoxin"/>
    <property type="match status" value="1"/>
</dbReference>
<dbReference type="PROSITE" id="PS51352">
    <property type="entry name" value="THIOREDOXIN_2"/>
    <property type="match status" value="1"/>
</dbReference>
<dbReference type="GO" id="GO:0045454">
    <property type="term" value="P:cell redox homeostasis"/>
    <property type="evidence" value="ECO:0007669"/>
    <property type="project" value="TreeGrafter"/>
</dbReference>
<evidence type="ECO:0000256" key="3">
    <source>
        <dbReference type="ARBA" id="ARBA00022982"/>
    </source>
</evidence>
<keyword evidence="3" id="KW-0249">Electron transport</keyword>
<feature type="site" description="Contributes to redox potential value" evidence="8">
    <location>
        <position position="33"/>
    </location>
</feature>
<dbReference type="Proteomes" id="UP000029692">
    <property type="component" value="Unassembled WGS sequence"/>
</dbReference>
<dbReference type="InterPro" id="IPR013766">
    <property type="entry name" value="Thioredoxin_domain"/>
</dbReference>
<dbReference type="eggNOG" id="COG3118">
    <property type="taxonomic scope" value="Bacteria"/>
</dbReference>
<accession>A0A098QV79</accession>
<dbReference type="InterPro" id="IPR005746">
    <property type="entry name" value="Thioredoxin"/>
</dbReference>
<feature type="domain" description="Thioredoxin" evidence="10">
    <location>
        <begin position="1"/>
        <end position="107"/>
    </location>
</feature>
<dbReference type="CDD" id="cd02947">
    <property type="entry name" value="TRX_family"/>
    <property type="match status" value="1"/>
</dbReference>
<dbReference type="PIRSF" id="PIRSF000077">
    <property type="entry name" value="Thioredoxin"/>
    <property type="match status" value="1"/>
</dbReference>
<dbReference type="GO" id="GO:0015035">
    <property type="term" value="F:protein-disulfide reductase activity"/>
    <property type="evidence" value="ECO:0007669"/>
    <property type="project" value="UniProtKB-UniRule"/>
</dbReference>
<feature type="active site" description="Nucleophile" evidence="8">
    <location>
        <position position="32"/>
    </location>
</feature>
<gene>
    <name evidence="11" type="ORF">DC28_10240</name>
</gene>
<protein>
    <recommendedName>
        <fullName evidence="6 7">Thioredoxin</fullName>
    </recommendedName>
</protein>
<dbReference type="GO" id="GO:0005829">
    <property type="term" value="C:cytosol"/>
    <property type="evidence" value="ECO:0007669"/>
    <property type="project" value="TreeGrafter"/>
</dbReference>
<dbReference type="EMBL" id="JNUP01000065">
    <property type="protein sequence ID" value="KGE71639.1"/>
    <property type="molecule type" value="Genomic_DNA"/>
</dbReference>
<dbReference type="PANTHER" id="PTHR45663:SF11">
    <property type="entry name" value="GEO12009P1"/>
    <property type="match status" value="1"/>
</dbReference>
<feature type="site" description="Contributes to redox potential value" evidence="8">
    <location>
        <position position="34"/>
    </location>
</feature>
<proteinExistence type="inferred from homology"/>
<keyword evidence="12" id="KW-1185">Reference proteome</keyword>
<dbReference type="RefSeq" id="WP_037548374.1">
    <property type="nucleotide sequence ID" value="NZ_JNUP01000065.1"/>
</dbReference>
<dbReference type="AlphaFoldDB" id="A0A098QV79"/>
<keyword evidence="5 9" id="KW-0676">Redox-active center</keyword>
<comment type="similarity">
    <text evidence="1 7">Belongs to the thioredoxin family.</text>
</comment>
<comment type="caution">
    <text evidence="11">The sequence shown here is derived from an EMBL/GenBank/DDBJ whole genome shotgun (WGS) entry which is preliminary data.</text>
</comment>
<dbReference type="STRING" id="1480694.DC28_10240"/>
<feature type="active site" description="Nucleophile" evidence="8">
    <location>
        <position position="35"/>
    </location>
</feature>
<evidence type="ECO:0000256" key="1">
    <source>
        <dbReference type="ARBA" id="ARBA00008987"/>
    </source>
</evidence>
<dbReference type="PANTHER" id="PTHR45663">
    <property type="entry name" value="GEO12009P1"/>
    <property type="match status" value="1"/>
</dbReference>
<evidence type="ECO:0000256" key="4">
    <source>
        <dbReference type="ARBA" id="ARBA00023157"/>
    </source>
</evidence>